<sequence>MLYFTKYAEEKFALLNRHRIFITREQIEETLKLPDKTAKKGAYLSARKDGLKVVYKKESGVVKVMTFYPVKEK</sequence>
<reference evidence="1 2" key="1">
    <citation type="submission" date="2017-09" db="EMBL/GenBank/DDBJ databases">
        <title>Depth-based differentiation of microbial function through sediment-hosted aquifers and enrichment of novel symbionts in the deep terrestrial subsurface.</title>
        <authorList>
            <person name="Probst A.J."/>
            <person name="Ladd B."/>
            <person name="Jarett J.K."/>
            <person name="Geller-Mcgrath D.E."/>
            <person name="Sieber C.M."/>
            <person name="Emerson J.B."/>
            <person name="Anantharaman K."/>
            <person name="Thomas B.C."/>
            <person name="Malmstrom R."/>
            <person name="Stieglmeier M."/>
            <person name="Klingl A."/>
            <person name="Woyke T."/>
            <person name="Ryan C.M."/>
            <person name="Banfield J.F."/>
        </authorList>
    </citation>
    <scope>NUCLEOTIDE SEQUENCE [LARGE SCALE GENOMIC DNA]</scope>
    <source>
        <strain evidence="1">CG23_combo_of_CG06-09_8_20_14_all_49_15</strain>
    </source>
</reference>
<organism evidence="1 2">
    <name type="scientific">Candidatus Falkowbacteria bacterium CG23_combo_of_CG06-09_8_20_14_all_49_15</name>
    <dbReference type="NCBI Taxonomy" id="1974572"/>
    <lineage>
        <taxon>Bacteria</taxon>
        <taxon>Candidatus Falkowiibacteriota</taxon>
    </lineage>
</organism>
<gene>
    <name evidence="1" type="ORF">COX22_04345</name>
</gene>
<proteinExistence type="predicted"/>
<dbReference type="Proteomes" id="UP000230729">
    <property type="component" value="Unassembled WGS sequence"/>
</dbReference>
<accession>A0A2G9ZJS3</accession>
<dbReference type="EMBL" id="PCSD01000102">
    <property type="protein sequence ID" value="PIP33433.1"/>
    <property type="molecule type" value="Genomic_DNA"/>
</dbReference>
<evidence type="ECO:0000313" key="2">
    <source>
        <dbReference type="Proteomes" id="UP000230729"/>
    </source>
</evidence>
<name>A0A2G9ZJS3_9BACT</name>
<evidence type="ECO:0008006" key="3">
    <source>
        <dbReference type="Google" id="ProtNLM"/>
    </source>
</evidence>
<comment type="caution">
    <text evidence="1">The sequence shown here is derived from an EMBL/GenBank/DDBJ whole genome shotgun (WGS) entry which is preliminary data.</text>
</comment>
<evidence type="ECO:0000313" key="1">
    <source>
        <dbReference type="EMBL" id="PIP33433.1"/>
    </source>
</evidence>
<protein>
    <recommendedName>
        <fullName evidence="3">DUF4258 domain-containing protein</fullName>
    </recommendedName>
</protein>
<dbReference type="AlphaFoldDB" id="A0A2G9ZJS3"/>